<dbReference type="AlphaFoldDB" id="A0A9W8SH76"/>
<comment type="caution">
    <text evidence="2">The sequence shown here is derived from an EMBL/GenBank/DDBJ whole genome shotgun (WGS) entry which is preliminary data.</text>
</comment>
<evidence type="ECO:0000313" key="2">
    <source>
        <dbReference type="EMBL" id="KAJ4271376.1"/>
    </source>
</evidence>
<evidence type="ECO:0000313" key="3">
    <source>
        <dbReference type="Proteomes" id="UP001152049"/>
    </source>
</evidence>
<accession>A0A9W8SH76</accession>
<name>A0A9W8SH76_9HYPO</name>
<sequence length="282" mass="30985">MPIQLKVRCWQASISVLRAVPLPTLLDKILISNLTTANQQATGLLMIWSPIELSAGALKLSTGPMLTERTPSTSELGDADIRRMSLYIDWAKVIRVPNRKTMDKSGPMPEAVQIIIRLVNDHLPTKGDDTIGAGPYVAFLKDTRNGHTDLTYDNVDMSGIIRPAKPVPVTTIFHNGAHRTVTHMVGAVYEVTMLDEQCLTFRDTTSQAVNIEDVLGKCMSSPDDLVKHGIVADSSSPHQYFCVPIIEGLTSPETTKKDTRSRPTTAISYHPNLGSDSVMKHR</sequence>
<proteinExistence type="predicted"/>
<organism evidence="2 3">
    <name type="scientific">Fusarium torreyae</name>
    <dbReference type="NCBI Taxonomy" id="1237075"/>
    <lineage>
        <taxon>Eukaryota</taxon>
        <taxon>Fungi</taxon>
        <taxon>Dikarya</taxon>
        <taxon>Ascomycota</taxon>
        <taxon>Pezizomycotina</taxon>
        <taxon>Sordariomycetes</taxon>
        <taxon>Hypocreomycetidae</taxon>
        <taxon>Hypocreales</taxon>
        <taxon>Nectriaceae</taxon>
        <taxon>Fusarium</taxon>
    </lineage>
</organism>
<evidence type="ECO:0000256" key="1">
    <source>
        <dbReference type="SAM" id="MobiDB-lite"/>
    </source>
</evidence>
<feature type="region of interest" description="Disordered" evidence="1">
    <location>
        <begin position="253"/>
        <end position="282"/>
    </location>
</feature>
<reference evidence="2" key="1">
    <citation type="submission" date="2022-09" db="EMBL/GenBank/DDBJ databases">
        <title>Fusarium specimens isolated from Avocado Roots.</title>
        <authorList>
            <person name="Stajich J."/>
            <person name="Roper C."/>
            <person name="Heimlech-Rivalta G."/>
        </authorList>
    </citation>
    <scope>NUCLEOTIDE SEQUENCE</scope>
    <source>
        <strain evidence="2">CF00136</strain>
    </source>
</reference>
<keyword evidence="3" id="KW-1185">Reference proteome</keyword>
<dbReference type="Proteomes" id="UP001152049">
    <property type="component" value="Unassembled WGS sequence"/>
</dbReference>
<gene>
    <name evidence="2" type="ORF">NW762_000078</name>
</gene>
<protein>
    <submittedName>
        <fullName evidence="2">Uncharacterized protein</fullName>
    </submittedName>
</protein>
<dbReference type="EMBL" id="JAOQAZ010000001">
    <property type="protein sequence ID" value="KAJ4271376.1"/>
    <property type="molecule type" value="Genomic_DNA"/>
</dbReference>